<keyword evidence="4 7" id="KW-0808">Transferase</keyword>
<dbReference type="PANTHER" id="PTHR47313">
    <property type="entry name" value="RIBOSOMAL RNA LARGE SUBUNIT METHYLTRANSFERASE K/L"/>
    <property type="match status" value="1"/>
</dbReference>
<comment type="catalytic activity">
    <reaction evidence="7">
        <text>guanosine(2069) in 23S rRNA + S-adenosyl-L-methionine = N(2)-methylguanosine(2069) in 23S rRNA + S-adenosyl-L-homocysteine + H(+)</text>
        <dbReference type="Rhea" id="RHEA:43772"/>
        <dbReference type="Rhea" id="RHEA-COMP:10688"/>
        <dbReference type="Rhea" id="RHEA-COMP:10689"/>
        <dbReference type="ChEBI" id="CHEBI:15378"/>
        <dbReference type="ChEBI" id="CHEBI:57856"/>
        <dbReference type="ChEBI" id="CHEBI:59789"/>
        <dbReference type="ChEBI" id="CHEBI:74269"/>
        <dbReference type="ChEBI" id="CHEBI:74481"/>
        <dbReference type="EC" id="2.1.1.264"/>
    </reaction>
</comment>
<protein>
    <recommendedName>
        <fullName evidence="7">Ribosomal RNA large subunit methyltransferase K/L</fullName>
    </recommendedName>
    <domain>
        <recommendedName>
            <fullName evidence="7">23S rRNA m2G2445 methyltransferase</fullName>
            <ecNumber evidence="7">2.1.1.173</ecNumber>
        </recommendedName>
        <alternativeName>
            <fullName evidence="7">rRNA (guanine-N(2)-)-methyltransferase RlmL</fullName>
        </alternativeName>
    </domain>
    <domain>
        <recommendedName>
            <fullName evidence="7">23S rRNA m7G2069 methyltransferase</fullName>
            <ecNumber evidence="7">2.1.1.264</ecNumber>
        </recommendedName>
        <alternativeName>
            <fullName evidence="7">rRNA (guanine-N(7)-)-methyltransferase RlmK</fullName>
        </alternativeName>
    </domain>
</protein>
<dbReference type="PROSITE" id="PS01261">
    <property type="entry name" value="UPF0020"/>
    <property type="match status" value="1"/>
</dbReference>
<keyword evidence="2 7" id="KW-0698">rRNA processing</keyword>
<dbReference type="GO" id="GO:0070043">
    <property type="term" value="F:rRNA (guanine-N7-)-methyltransferase activity"/>
    <property type="evidence" value="ECO:0007669"/>
    <property type="project" value="UniProtKB-UniRule"/>
</dbReference>
<gene>
    <name evidence="10" type="primary">rlmKL</name>
    <name evidence="7" type="synonym">rlmL</name>
    <name evidence="10" type="ORF">WB794_10390</name>
</gene>
<organism evidence="10 11">
    <name type="scientific">Denitratimonas tolerans</name>
    <dbReference type="NCBI Taxonomy" id="1338420"/>
    <lineage>
        <taxon>Bacteria</taxon>
        <taxon>Pseudomonadati</taxon>
        <taxon>Pseudomonadota</taxon>
        <taxon>Gammaproteobacteria</taxon>
        <taxon>Lysobacterales</taxon>
        <taxon>Lysobacteraceae</taxon>
        <taxon>Denitratimonas</taxon>
    </lineage>
</organism>
<dbReference type="NCBIfam" id="NF008748">
    <property type="entry name" value="PRK11783.1"/>
    <property type="match status" value="1"/>
</dbReference>
<dbReference type="Gene3D" id="3.30.750.80">
    <property type="entry name" value="RNA methyltransferase domain (HRMD) like"/>
    <property type="match status" value="1"/>
</dbReference>
<dbReference type="InterPro" id="IPR000241">
    <property type="entry name" value="RlmKL-like_Mtase"/>
</dbReference>
<sequence>MTFFAPCAKGLEYLLVEELQALGAQDVREALAGVHFSGALEAGYRACLWSRLASRVLLRVAHFEALTEEALYLGVQAVDWSAHLAEHGTLAVDANLHASHLTHARYAAQKVKDAVVDQFRERFGVRPSVDVDRPDVAISLSLRRNIADVFIDLAGESLHRRGWRGPQVEAPLKETLACAVLLRGGWREIDARGGALVDPMCGSGTLLIEAARMSADVAPGLGRPHFGFLRWRGHDEALWNALVAEAQARSRAGRAALTPRFFGYDIDPAAVAASRENIARAGLAGVISVEQGDVADLSAPQDVTPGLVACNPPYDERLAADPALYRALGAALKRGFVGWQAAILSGDAELSRALGLRPEKRYALYNGALACELLRIDRIEPARARAFEPRPLSDGAQMVANRLRKNLRTLKKWRERGGVACFRAYDADIPEYAAAIDVYTGVPEETPDAPEDVWLHVQEYQAPAEIPEETTRQRLTDLVHAAMDVFELPRARAAVKTRQRGKGGSKYGRFDARGQFLLVREGTARLRVNLFDYLDTGLFLDHRPLRLRLAREARGLRVLNLFCYTGAASVQAGLGGAASTTSVDLSPTYLDWAAKNLALNGLAGQSHRLVQADAMAWLDAERGQYDLIFCDPPTFSNSARADDFDLQREHPRLIDACMARLAPGGLLLFSNNYRRFRLDPALEATYGARDIRAATLDPDFSRSPRIHAAWEFVHA</sequence>
<dbReference type="GO" id="GO:0003723">
    <property type="term" value="F:RNA binding"/>
    <property type="evidence" value="ECO:0007669"/>
    <property type="project" value="UniProtKB-UniRule"/>
</dbReference>
<keyword evidence="5 7" id="KW-0949">S-adenosyl-L-methionine</keyword>
<comment type="similarity">
    <text evidence="7">Belongs to the methyltransferase superfamily. RlmKL family.</text>
</comment>
<dbReference type="EC" id="2.1.1.264" evidence="7"/>
<dbReference type="InterPro" id="IPR004114">
    <property type="entry name" value="THUMP_dom"/>
</dbReference>
<comment type="subcellular location">
    <subcellularLocation>
        <location evidence="7">Cytoplasm</location>
    </subcellularLocation>
</comment>
<dbReference type="InterPro" id="IPR029063">
    <property type="entry name" value="SAM-dependent_MTases_sf"/>
</dbReference>
<name>A0AAW9R2S2_9GAMM</name>
<dbReference type="Pfam" id="PF01170">
    <property type="entry name" value="UPF0020"/>
    <property type="match status" value="1"/>
</dbReference>
<dbReference type="PROSITE" id="PS51165">
    <property type="entry name" value="THUMP"/>
    <property type="match status" value="1"/>
</dbReference>
<dbReference type="CDD" id="cd02440">
    <property type="entry name" value="AdoMet_MTases"/>
    <property type="match status" value="1"/>
</dbReference>
<evidence type="ECO:0000256" key="8">
    <source>
        <dbReference type="PROSITE-ProRule" id="PRU00529"/>
    </source>
</evidence>
<keyword evidence="11" id="KW-1185">Reference proteome</keyword>
<dbReference type="InterPro" id="IPR054170">
    <property type="entry name" value="RlmL_1st"/>
</dbReference>
<evidence type="ECO:0000256" key="3">
    <source>
        <dbReference type="ARBA" id="ARBA00022603"/>
    </source>
</evidence>
<evidence type="ECO:0000256" key="6">
    <source>
        <dbReference type="ARBA" id="ARBA00022884"/>
    </source>
</evidence>
<feature type="domain" description="THUMP" evidence="9">
    <location>
        <begin position="42"/>
        <end position="153"/>
    </location>
</feature>
<dbReference type="SUPFAM" id="SSF53335">
    <property type="entry name" value="S-adenosyl-L-methionine-dependent methyltransferases"/>
    <property type="match status" value="2"/>
</dbReference>
<dbReference type="EMBL" id="JBBDHC010000015">
    <property type="protein sequence ID" value="MEJ1250077.1"/>
    <property type="molecule type" value="Genomic_DNA"/>
</dbReference>
<dbReference type="EC" id="2.1.1.173" evidence="7"/>
<dbReference type="HAMAP" id="MF_01858">
    <property type="entry name" value="23SrRNA_methyltr_KL"/>
    <property type="match status" value="1"/>
</dbReference>
<dbReference type="Gene3D" id="3.30.2130.30">
    <property type="match status" value="1"/>
</dbReference>
<comment type="catalytic activity">
    <reaction evidence="7">
        <text>guanosine(2445) in 23S rRNA + S-adenosyl-L-methionine = N(2)-methylguanosine(2445) in 23S rRNA + S-adenosyl-L-homocysteine + H(+)</text>
        <dbReference type="Rhea" id="RHEA:42740"/>
        <dbReference type="Rhea" id="RHEA-COMP:10215"/>
        <dbReference type="Rhea" id="RHEA-COMP:10216"/>
        <dbReference type="ChEBI" id="CHEBI:15378"/>
        <dbReference type="ChEBI" id="CHEBI:57856"/>
        <dbReference type="ChEBI" id="CHEBI:59789"/>
        <dbReference type="ChEBI" id="CHEBI:74269"/>
        <dbReference type="ChEBI" id="CHEBI:74481"/>
        <dbReference type="EC" id="2.1.1.173"/>
    </reaction>
</comment>
<comment type="function">
    <text evidence="7">Specifically methylates the guanine in position 2445 (m2G2445) and the guanine in position 2069 (m7G2069) of 23S rRNA.</text>
</comment>
<dbReference type="CDD" id="cd11715">
    <property type="entry name" value="THUMP_AdoMetMT"/>
    <property type="match status" value="1"/>
</dbReference>
<evidence type="ECO:0000313" key="10">
    <source>
        <dbReference type="EMBL" id="MEJ1250077.1"/>
    </source>
</evidence>
<keyword evidence="1 7" id="KW-0963">Cytoplasm</keyword>
<dbReference type="SMART" id="SM00981">
    <property type="entry name" value="THUMP"/>
    <property type="match status" value="1"/>
</dbReference>
<dbReference type="Proteomes" id="UP001364472">
    <property type="component" value="Unassembled WGS sequence"/>
</dbReference>
<dbReference type="InterPro" id="IPR019614">
    <property type="entry name" value="SAM-dep_methyl-trfase"/>
</dbReference>
<evidence type="ECO:0000256" key="2">
    <source>
        <dbReference type="ARBA" id="ARBA00022552"/>
    </source>
</evidence>
<comment type="caution">
    <text evidence="10">The sequence shown here is derived from an EMBL/GenBank/DDBJ whole genome shotgun (WGS) entry which is preliminary data.</text>
</comment>
<dbReference type="AlphaFoldDB" id="A0AAW9R2S2"/>
<evidence type="ECO:0000256" key="1">
    <source>
        <dbReference type="ARBA" id="ARBA00022490"/>
    </source>
</evidence>
<evidence type="ECO:0000313" key="11">
    <source>
        <dbReference type="Proteomes" id="UP001364472"/>
    </source>
</evidence>
<dbReference type="InterPro" id="IPR017244">
    <property type="entry name" value="23SrRNA_methyltr_KL"/>
</dbReference>
<evidence type="ECO:0000259" key="9">
    <source>
        <dbReference type="PROSITE" id="PS51165"/>
    </source>
</evidence>
<keyword evidence="3 7" id="KW-0489">Methyltransferase</keyword>
<keyword evidence="6 8" id="KW-0694">RNA-binding</keyword>
<dbReference type="Pfam" id="PF10672">
    <property type="entry name" value="Methyltrans_SAM"/>
    <property type="match status" value="1"/>
</dbReference>
<dbReference type="GO" id="GO:0005737">
    <property type="term" value="C:cytoplasm"/>
    <property type="evidence" value="ECO:0007669"/>
    <property type="project" value="UniProtKB-SubCell"/>
</dbReference>
<evidence type="ECO:0000256" key="7">
    <source>
        <dbReference type="HAMAP-Rule" id="MF_01858"/>
    </source>
</evidence>
<dbReference type="Pfam" id="PF02926">
    <property type="entry name" value="THUMP"/>
    <property type="match status" value="1"/>
</dbReference>
<dbReference type="PANTHER" id="PTHR47313:SF1">
    <property type="entry name" value="RIBOSOMAL RNA LARGE SUBUNIT METHYLTRANSFERASE K_L"/>
    <property type="match status" value="1"/>
</dbReference>
<evidence type="ECO:0000256" key="5">
    <source>
        <dbReference type="ARBA" id="ARBA00022691"/>
    </source>
</evidence>
<dbReference type="Gene3D" id="3.40.50.150">
    <property type="entry name" value="Vaccinia Virus protein VP39"/>
    <property type="match status" value="2"/>
</dbReference>
<accession>A0AAW9R2S2</accession>
<dbReference type="InterPro" id="IPR053943">
    <property type="entry name" value="RlmKL-like_Mtase_CS"/>
</dbReference>
<dbReference type="RefSeq" id="WP_337335849.1">
    <property type="nucleotide sequence ID" value="NZ_JBBDHC010000015.1"/>
</dbReference>
<dbReference type="PIRSF" id="PIRSF037618">
    <property type="entry name" value="RNA_Mtase_bacteria_prd"/>
    <property type="match status" value="1"/>
</dbReference>
<proteinExistence type="inferred from homology"/>
<reference evidence="10 11" key="1">
    <citation type="journal article" date="2016" name="Antonie Van Leeuwenhoek">
        <title>Denitratimonas tolerans gen. nov., sp. nov., a denitrifying bacterium isolated from a bioreactor for tannery wastewater treatment.</title>
        <authorList>
            <person name="Han S.I."/>
            <person name="Kim J.O."/>
            <person name="Lee Y.R."/>
            <person name="Ekpeghere K.I."/>
            <person name="Koh S.C."/>
            <person name="Whang K.S."/>
        </authorList>
    </citation>
    <scope>NUCLEOTIDE SEQUENCE [LARGE SCALE GENOMIC DNA]</scope>
    <source>
        <strain evidence="10 11">KACC 17565</strain>
    </source>
</reference>
<evidence type="ECO:0000256" key="4">
    <source>
        <dbReference type="ARBA" id="ARBA00022679"/>
    </source>
</evidence>
<dbReference type="GO" id="GO:0052915">
    <property type="term" value="F:23S rRNA (guanine(2445)-N(2))-methyltransferase activity"/>
    <property type="evidence" value="ECO:0007669"/>
    <property type="project" value="UniProtKB-UniRule"/>
</dbReference>
<dbReference type="Pfam" id="PF22020">
    <property type="entry name" value="RlmL_1st"/>
    <property type="match status" value="1"/>
</dbReference>